<dbReference type="GO" id="GO:0009903">
    <property type="term" value="P:chloroplast avoidance movement"/>
    <property type="evidence" value="ECO:0007669"/>
    <property type="project" value="TreeGrafter"/>
</dbReference>
<evidence type="ECO:0000256" key="3">
    <source>
        <dbReference type="SAM" id="Coils"/>
    </source>
</evidence>
<dbReference type="EMBL" id="JAVYJV010000020">
    <property type="protein sequence ID" value="KAK4343963.1"/>
    <property type="molecule type" value="Genomic_DNA"/>
</dbReference>
<evidence type="ECO:0000256" key="1">
    <source>
        <dbReference type="ARBA" id="ARBA00005485"/>
    </source>
</evidence>
<accession>A0AAE1R2M1</accession>
<gene>
    <name evidence="4" type="ORF">RND71_037057</name>
</gene>
<protein>
    <submittedName>
        <fullName evidence="4">Uncharacterized protein</fullName>
    </submittedName>
</protein>
<dbReference type="Proteomes" id="UP001291623">
    <property type="component" value="Unassembled WGS sequence"/>
</dbReference>
<evidence type="ECO:0000256" key="2">
    <source>
        <dbReference type="ARBA" id="ARBA00023054"/>
    </source>
</evidence>
<sequence length="181" mass="20075">MKENEVVTESLADNLQVKLWKTKSELEVAVAEESKVRGASEEMISTFHQLTSETENARVETEEMKNKADELKKVVDATRITFEEVEKKLKVALEEAEEAKSTEGRALDQNQILSERTTASRASTSVSGAYISISKDEFDLLSRKVEESAKLAEMKVAAAVAQVADVKVSENEALKRLEATH</sequence>
<name>A0AAE1R2M1_9SOLA</name>
<evidence type="ECO:0000313" key="4">
    <source>
        <dbReference type="EMBL" id="KAK4343963.1"/>
    </source>
</evidence>
<dbReference type="PANTHER" id="PTHR32054:SF93">
    <property type="entry name" value="WEB FAMILY"/>
    <property type="match status" value="1"/>
</dbReference>
<keyword evidence="2 3" id="KW-0175">Coiled coil</keyword>
<proteinExistence type="inferred from homology"/>
<evidence type="ECO:0000313" key="5">
    <source>
        <dbReference type="Proteomes" id="UP001291623"/>
    </source>
</evidence>
<feature type="coiled-coil region" evidence="3">
    <location>
        <begin position="54"/>
        <end position="102"/>
    </location>
</feature>
<reference evidence="4" key="1">
    <citation type="submission" date="2023-12" db="EMBL/GenBank/DDBJ databases">
        <title>Genome assembly of Anisodus tanguticus.</title>
        <authorList>
            <person name="Wang Y.-J."/>
        </authorList>
    </citation>
    <scope>NUCLEOTIDE SEQUENCE</scope>
    <source>
        <strain evidence="4">KB-2021</strain>
        <tissue evidence="4">Leaf</tissue>
    </source>
</reference>
<dbReference type="GO" id="GO:0009904">
    <property type="term" value="P:chloroplast accumulation movement"/>
    <property type="evidence" value="ECO:0007669"/>
    <property type="project" value="TreeGrafter"/>
</dbReference>
<dbReference type="Pfam" id="PF05701">
    <property type="entry name" value="WEMBL"/>
    <property type="match status" value="1"/>
</dbReference>
<dbReference type="InterPro" id="IPR008545">
    <property type="entry name" value="Web"/>
</dbReference>
<comment type="caution">
    <text evidence="4">The sequence shown here is derived from an EMBL/GenBank/DDBJ whole genome shotgun (WGS) entry which is preliminary data.</text>
</comment>
<organism evidence="4 5">
    <name type="scientific">Anisodus tanguticus</name>
    <dbReference type="NCBI Taxonomy" id="243964"/>
    <lineage>
        <taxon>Eukaryota</taxon>
        <taxon>Viridiplantae</taxon>
        <taxon>Streptophyta</taxon>
        <taxon>Embryophyta</taxon>
        <taxon>Tracheophyta</taxon>
        <taxon>Spermatophyta</taxon>
        <taxon>Magnoliopsida</taxon>
        <taxon>eudicotyledons</taxon>
        <taxon>Gunneridae</taxon>
        <taxon>Pentapetalae</taxon>
        <taxon>asterids</taxon>
        <taxon>lamiids</taxon>
        <taxon>Solanales</taxon>
        <taxon>Solanaceae</taxon>
        <taxon>Solanoideae</taxon>
        <taxon>Hyoscyameae</taxon>
        <taxon>Anisodus</taxon>
    </lineage>
</organism>
<dbReference type="GO" id="GO:0005829">
    <property type="term" value="C:cytosol"/>
    <property type="evidence" value="ECO:0007669"/>
    <property type="project" value="TreeGrafter"/>
</dbReference>
<dbReference type="AlphaFoldDB" id="A0AAE1R2M1"/>
<keyword evidence="5" id="KW-1185">Reference proteome</keyword>
<comment type="similarity">
    <text evidence="1">Belongs to the WEB family.</text>
</comment>
<dbReference type="PANTHER" id="PTHR32054">
    <property type="entry name" value="HEAVY CHAIN, PUTATIVE, EXPRESSED-RELATED-RELATED"/>
    <property type="match status" value="1"/>
</dbReference>